<evidence type="ECO:0000256" key="6">
    <source>
        <dbReference type="SAM" id="MobiDB-lite"/>
    </source>
</evidence>
<evidence type="ECO:0000259" key="7">
    <source>
        <dbReference type="PROSITE" id="PS51032"/>
    </source>
</evidence>
<feature type="compositionally biased region" description="Basic and acidic residues" evidence="6">
    <location>
        <begin position="148"/>
        <end position="163"/>
    </location>
</feature>
<comment type="caution">
    <text evidence="8">The sequence shown here is derived from an EMBL/GenBank/DDBJ whole genome shotgun (WGS) entry which is preliminary data.</text>
</comment>
<keyword evidence="2" id="KW-0805">Transcription regulation</keyword>
<dbReference type="Proteomes" id="UP001165082">
    <property type="component" value="Unassembled WGS sequence"/>
</dbReference>
<dbReference type="Gene3D" id="3.30.730.10">
    <property type="entry name" value="AP2/ERF domain"/>
    <property type="match status" value="1"/>
</dbReference>
<gene>
    <name evidence="8" type="ORF">TrRE_jg11454</name>
</gene>
<evidence type="ECO:0000313" key="8">
    <source>
        <dbReference type="EMBL" id="GMI12709.1"/>
    </source>
</evidence>
<dbReference type="InterPro" id="IPR036955">
    <property type="entry name" value="AP2/ERF_dom_sf"/>
</dbReference>
<evidence type="ECO:0000256" key="2">
    <source>
        <dbReference type="ARBA" id="ARBA00023015"/>
    </source>
</evidence>
<dbReference type="GO" id="GO:0003677">
    <property type="term" value="F:DNA binding"/>
    <property type="evidence" value="ECO:0007669"/>
    <property type="project" value="UniProtKB-KW"/>
</dbReference>
<dbReference type="PROSITE" id="PS51032">
    <property type="entry name" value="AP2_ERF"/>
    <property type="match status" value="1"/>
</dbReference>
<protein>
    <recommendedName>
        <fullName evidence="7">AP2/ERF domain-containing protein</fullName>
    </recommendedName>
</protein>
<keyword evidence="9" id="KW-1185">Reference proteome</keyword>
<dbReference type="GO" id="GO:0003700">
    <property type="term" value="F:DNA-binding transcription factor activity"/>
    <property type="evidence" value="ECO:0007669"/>
    <property type="project" value="InterPro"/>
</dbReference>
<dbReference type="InterPro" id="IPR016177">
    <property type="entry name" value="DNA-bd_dom_sf"/>
</dbReference>
<feature type="region of interest" description="Disordered" evidence="6">
    <location>
        <begin position="141"/>
        <end position="176"/>
    </location>
</feature>
<evidence type="ECO:0000256" key="5">
    <source>
        <dbReference type="ARBA" id="ARBA00023242"/>
    </source>
</evidence>
<evidence type="ECO:0000313" key="9">
    <source>
        <dbReference type="Proteomes" id="UP001165082"/>
    </source>
</evidence>
<keyword evidence="4" id="KW-0804">Transcription</keyword>
<dbReference type="AlphaFoldDB" id="A0A9W7KV61"/>
<accession>A0A9W7KV61</accession>
<dbReference type="GO" id="GO:0005634">
    <property type="term" value="C:nucleus"/>
    <property type="evidence" value="ECO:0007669"/>
    <property type="project" value="UniProtKB-SubCell"/>
</dbReference>
<comment type="subcellular location">
    <subcellularLocation>
        <location evidence="1">Nucleus</location>
    </subcellularLocation>
</comment>
<evidence type="ECO:0000256" key="3">
    <source>
        <dbReference type="ARBA" id="ARBA00023125"/>
    </source>
</evidence>
<keyword evidence="5" id="KW-0539">Nucleus</keyword>
<reference evidence="8" key="1">
    <citation type="submission" date="2022-07" db="EMBL/GenBank/DDBJ databases">
        <title>Genome analysis of Parmales, a sister group of diatoms, reveals the evolutionary specialization of diatoms from phago-mixotrophs to photoautotrophs.</title>
        <authorList>
            <person name="Ban H."/>
            <person name="Sato S."/>
            <person name="Yoshikawa S."/>
            <person name="Kazumasa Y."/>
            <person name="Nakamura Y."/>
            <person name="Ichinomiya M."/>
            <person name="Saitoh K."/>
            <person name="Sato N."/>
            <person name="Blanc-Mathieu R."/>
            <person name="Endo H."/>
            <person name="Kuwata A."/>
            <person name="Ogata H."/>
        </authorList>
    </citation>
    <scope>NUCLEOTIDE SEQUENCE</scope>
</reference>
<dbReference type="SMART" id="SM00380">
    <property type="entry name" value="AP2"/>
    <property type="match status" value="1"/>
</dbReference>
<name>A0A9W7KV61_9STRA</name>
<evidence type="ECO:0000256" key="4">
    <source>
        <dbReference type="ARBA" id="ARBA00023163"/>
    </source>
</evidence>
<dbReference type="SUPFAM" id="SSF54171">
    <property type="entry name" value="DNA-binding domain"/>
    <property type="match status" value="1"/>
</dbReference>
<feature type="domain" description="AP2/ERF" evidence="7">
    <location>
        <begin position="70"/>
        <end position="139"/>
    </location>
</feature>
<evidence type="ECO:0000256" key="1">
    <source>
        <dbReference type="ARBA" id="ARBA00004123"/>
    </source>
</evidence>
<dbReference type="OrthoDB" id="203829at2759"/>
<dbReference type="EMBL" id="BRXZ01000493">
    <property type="protein sequence ID" value="GMI12709.1"/>
    <property type="molecule type" value="Genomic_DNA"/>
</dbReference>
<organism evidence="8 9">
    <name type="scientific">Triparma retinervis</name>
    <dbReference type="NCBI Taxonomy" id="2557542"/>
    <lineage>
        <taxon>Eukaryota</taxon>
        <taxon>Sar</taxon>
        <taxon>Stramenopiles</taxon>
        <taxon>Ochrophyta</taxon>
        <taxon>Bolidophyceae</taxon>
        <taxon>Parmales</taxon>
        <taxon>Triparmaceae</taxon>
        <taxon>Triparma</taxon>
    </lineage>
</organism>
<proteinExistence type="predicted"/>
<sequence length="176" mass="19998">MGGTIVRTFEVCDVEMTDAINLGAVSGSSFPIPGEAAVAFPPPPLQVSKRTDDPIAKATWGGVRSRRATPQRGKKKQKTQYSKYVGVTWNKTHKRYQSCLTHNRKQKYLGRFETSVEAAWAYDSEARRVKGVGWRMNFSSRSEMQGALREEREQRGEKTEWTKMKTTLRSGRHRLS</sequence>
<dbReference type="InterPro" id="IPR001471">
    <property type="entry name" value="AP2/ERF_dom"/>
</dbReference>
<keyword evidence="3" id="KW-0238">DNA-binding</keyword>